<dbReference type="eggNOG" id="COG1358">
    <property type="taxonomic scope" value="Bacteria"/>
</dbReference>
<organism evidence="2 3">
    <name type="scientific">Acetivibrio clariflavus (strain DSM 19732 / NBRC 101661 / EBR45)</name>
    <name type="common">Clostridium clariflavum</name>
    <dbReference type="NCBI Taxonomy" id="720554"/>
    <lineage>
        <taxon>Bacteria</taxon>
        <taxon>Bacillati</taxon>
        <taxon>Bacillota</taxon>
        <taxon>Clostridia</taxon>
        <taxon>Eubacteriales</taxon>
        <taxon>Oscillospiraceae</taxon>
        <taxon>Acetivibrio</taxon>
    </lineage>
</organism>
<sequence>MADRIYSFLGLATKAGKIVSGEESCERALKKSLVSLVIVAEDASHNTKKKFLDACKFRNVEFRIFGQKDILGKFTGKNIRSVVAILDKSFSKRLVELIDSSVNNGCGGEDIGKD</sequence>
<dbReference type="OrthoDB" id="9794863at2"/>
<dbReference type="Gene3D" id="3.30.1330.30">
    <property type="match status" value="1"/>
</dbReference>
<gene>
    <name evidence="2" type="ordered locus">Clocl_2454</name>
</gene>
<proteinExistence type="predicted"/>
<dbReference type="GO" id="GO:0005840">
    <property type="term" value="C:ribosome"/>
    <property type="evidence" value="ECO:0007669"/>
    <property type="project" value="UniProtKB-KW"/>
</dbReference>
<dbReference type="Proteomes" id="UP000005435">
    <property type="component" value="Chromosome"/>
</dbReference>
<dbReference type="EMBL" id="CP003065">
    <property type="protein sequence ID" value="AEV69029.1"/>
    <property type="molecule type" value="Genomic_DNA"/>
</dbReference>
<evidence type="ECO:0000313" key="2">
    <source>
        <dbReference type="EMBL" id="AEV69029.1"/>
    </source>
</evidence>
<evidence type="ECO:0000313" key="3">
    <source>
        <dbReference type="Proteomes" id="UP000005435"/>
    </source>
</evidence>
<keyword evidence="3" id="KW-1185">Reference proteome</keyword>
<keyword evidence="2" id="KW-0687">Ribonucleoprotein</keyword>
<keyword evidence="2" id="KW-0689">Ribosomal protein</keyword>
<dbReference type="InterPro" id="IPR029064">
    <property type="entry name" value="Ribosomal_eL30-like_sf"/>
</dbReference>
<feature type="domain" description="Ribosomal protein eL8/eL30/eS12/Gadd45" evidence="1">
    <location>
        <begin position="4"/>
        <end position="94"/>
    </location>
</feature>
<dbReference type="InterPro" id="IPR004038">
    <property type="entry name" value="Ribosomal_eL8/eL30/eS12/Gad45"/>
</dbReference>
<dbReference type="RefSeq" id="WP_014255597.1">
    <property type="nucleotide sequence ID" value="NC_016627.1"/>
</dbReference>
<dbReference type="KEGG" id="ccl:Clocl_2454"/>
<evidence type="ECO:0000259" key="1">
    <source>
        <dbReference type="Pfam" id="PF01248"/>
    </source>
</evidence>
<reference evidence="2 3" key="2">
    <citation type="journal article" date="2012" name="Stand. Genomic Sci.">
        <title>Complete Genome Sequence of Clostridium clariflavum DSM 19732.</title>
        <authorList>
            <person name="Izquierdo J.A."/>
            <person name="Goodwin L."/>
            <person name="Davenport K.W."/>
            <person name="Teshima H."/>
            <person name="Bruce D."/>
            <person name="Detter C."/>
            <person name="Tapia R."/>
            <person name="Han S."/>
            <person name="Land M."/>
            <person name="Hauser L."/>
            <person name="Jeffries C.D."/>
            <person name="Han J."/>
            <person name="Pitluck S."/>
            <person name="Nolan M."/>
            <person name="Chen A."/>
            <person name="Huntemann M."/>
            <person name="Mavromatis K."/>
            <person name="Mikhailova N."/>
            <person name="Liolios K."/>
            <person name="Woyke T."/>
            <person name="Lynd L.R."/>
        </authorList>
    </citation>
    <scope>NUCLEOTIDE SEQUENCE [LARGE SCALE GENOMIC DNA]</scope>
    <source>
        <strain evidence="3">DSM 19732 / NBRC 101661 / EBR45</strain>
    </source>
</reference>
<name>G8LZT9_ACECE</name>
<dbReference type="SUPFAM" id="SSF55315">
    <property type="entry name" value="L30e-like"/>
    <property type="match status" value="1"/>
</dbReference>
<dbReference type="NCBIfam" id="NF004078">
    <property type="entry name" value="PRK05583.1"/>
    <property type="match status" value="1"/>
</dbReference>
<dbReference type="HOGENOM" id="CLU_157804_4_0_9"/>
<dbReference type="Pfam" id="PF01248">
    <property type="entry name" value="Ribosomal_L7Ae"/>
    <property type="match status" value="1"/>
</dbReference>
<reference evidence="3" key="1">
    <citation type="submission" date="2011-12" db="EMBL/GenBank/DDBJ databases">
        <title>Complete sequence of Clostridium clariflavum DSM 19732.</title>
        <authorList>
            <consortium name="US DOE Joint Genome Institute"/>
            <person name="Lucas S."/>
            <person name="Han J."/>
            <person name="Lapidus A."/>
            <person name="Cheng J.-F."/>
            <person name="Goodwin L."/>
            <person name="Pitluck S."/>
            <person name="Peters L."/>
            <person name="Teshima H."/>
            <person name="Detter J.C."/>
            <person name="Han C."/>
            <person name="Tapia R."/>
            <person name="Land M."/>
            <person name="Hauser L."/>
            <person name="Kyrpides N."/>
            <person name="Ivanova N."/>
            <person name="Pagani I."/>
            <person name="Kitzmiller T."/>
            <person name="Lynd L."/>
            <person name="Izquierdo J."/>
            <person name="Woyke T."/>
        </authorList>
    </citation>
    <scope>NUCLEOTIDE SEQUENCE [LARGE SCALE GENOMIC DNA]</scope>
    <source>
        <strain evidence="3">DSM 19732 / NBRC 101661 / EBR45</strain>
    </source>
</reference>
<protein>
    <submittedName>
        <fullName evidence="2">Ribosomal protein HS6-type (S12/L30/L7a)</fullName>
    </submittedName>
</protein>
<accession>G8LZT9</accession>
<dbReference type="AlphaFoldDB" id="G8LZT9"/>
<dbReference type="STRING" id="720554.Clocl_2454"/>